<protein>
    <recommendedName>
        <fullName evidence="3">Secondary thiamine-phosphate synthase enzyme</fullName>
    </recommendedName>
</protein>
<dbReference type="PIRSF" id="PIRSF004681">
    <property type="entry name" value="UCP004681"/>
    <property type="match status" value="1"/>
</dbReference>
<dbReference type="NCBIfam" id="TIGR00149">
    <property type="entry name" value="TIGR00149_YjbQ"/>
    <property type="match status" value="1"/>
</dbReference>
<evidence type="ECO:0000313" key="1">
    <source>
        <dbReference type="EMBL" id="GCA66754.1"/>
    </source>
</evidence>
<dbReference type="EMBL" id="BHGK01000001">
    <property type="protein sequence ID" value="GCA66754.1"/>
    <property type="molecule type" value="Genomic_DNA"/>
</dbReference>
<evidence type="ECO:0000313" key="2">
    <source>
        <dbReference type="Proteomes" id="UP000265643"/>
    </source>
</evidence>
<dbReference type="InterPro" id="IPR001602">
    <property type="entry name" value="UPF0047_YjbQ-like"/>
</dbReference>
<dbReference type="InterPro" id="IPR035917">
    <property type="entry name" value="YjbQ-like_sf"/>
</dbReference>
<sequence>MGSLISVQKYLSFQFEEPETIKNITSHVEMVLKESKVKEGIVLVSAFSTTASVFINDDEEGLIQDTLEYLDGIVPEFKVPYYRHNKSEKDAPAHLKADILGRSEMISVTNGKLDLGNWEQVFYVDFTGMRKKKICVKIIGEY</sequence>
<evidence type="ECO:0008006" key="3">
    <source>
        <dbReference type="Google" id="ProtNLM"/>
    </source>
</evidence>
<name>A0A391NYW3_9FIRM</name>
<dbReference type="PANTHER" id="PTHR30615:SF2">
    <property type="entry name" value="YJBQ FAMILY PROTEIN"/>
    <property type="match status" value="1"/>
</dbReference>
<dbReference type="RefSeq" id="WP_117888832.1">
    <property type="nucleotide sequence ID" value="NZ_BHGK01000001.1"/>
</dbReference>
<keyword evidence="2" id="KW-1185">Reference proteome</keyword>
<dbReference type="Gene3D" id="2.60.120.460">
    <property type="entry name" value="YjbQ-like"/>
    <property type="match status" value="1"/>
</dbReference>
<proteinExistence type="predicted"/>
<dbReference type="SUPFAM" id="SSF111038">
    <property type="entry name" value="YjbQ-like"/>
    <property type="match status" value="1"/>
</dbReference>
<organism evidence="1 2">
    <name type="scientific">Mediterraneibacter butyricigenes</name>
    <dbReference type="NCBI Taxonomy" id="2316025"/>
    <lineage>
        <taxon>Bacteria</taxon>
        <taxon>Bacillati</taxon>
        <taxon>Bacillota</taxon>
        <taxon>Clostridia</taxon>
        <taxon>Lachnospirales</taxon>
        <taxon>Lachnospiraceae</taxon>
        <taxon>Mediterraneibacter</taxon>
    </lineage>
</organism>
<dbReference type="Proteomes" id="UP000265643">
    <property type="component" value="Unassembled WGS sequence"/>
</dbReference>
<dbReference type="PANTHER" id="PTHR30615">
    <property type="entry name" value="UNCHARACTERIZED PROTEIN YJBQ-RELATED"/>
    <property type="match status" value="1"/>
</dbReference>
<dbReference type="AlphaFoldDB" id="A0A391NYW3"/>
<dbReference type="Pfam" id="PF01894">
    <property type="entry name" value="YjbQ"/>
    <property type="match status" value="1"/>
</dbReference>
<reference evidence="2" key="1">
    <citation type="submission" date="2018-09" db="EMBL/GenBank/DDBJ databases">
        <title>Draft Genome Sequence of Mediterraneibacter sp. KCTC 15684.</title>
        <authorList>
            <person name="Kim J.S."/>
            <person name="Han K.I."/>
            <person name="Suh M.K."/>
            <person name="Lee K.C."/>
            <person name="Eom M.K."/>
            <person name="Lee J.H."/>
            <person name="Park S.H."/>
            <person name="Kang S.W."/>
            <person name="Park J.E."/>
            <person name="Oh B.S."/>
            <person name="Yu S.Y."/>
            <person name="Choi S.H."/>
            <person name="Lee D.H."/>
            <person name="Yoon H."/>
            <person name="Kim B."/>
            <person name="Yang S.J."/>
            <person name="Lee J.S."/>
        </authorList>
    </citation>
    <scope>NUCLEOTIDE SEQUENCE [LARGE SCALE GENOMIC DNA]</scope>
    <source>
        <strain evidence="2">KCTC 15684</strain>
    </source>
</reference>
<gene>
    <name evidence="1" type="ORF">KGMB01110_11900</name>
</gene>
<accession>A0A391NYW3</accession>
<comment type="caution">
    <text evidence="1">The sequence shown here is derived from an EMBL/GenBank/DDBJ whole genome shotgun (WGS) entry which is preliminary data.</text>
</comment>